<proteinExistence type="predicted"/>
<gene>
    <name evidence="1" type="ORF">BCR33DRAFT_784112</name>
</gene>
<protein>
    <submittedName>
        <fullName evidence="1">Uncharacterized protein</fullName>
    </submittedName>
</protein>
<dbReference type="OrthoDB" id="2185115at2759"/>
<dbReference type="Proteomes" id="UP000193642">
    <property type="component" value="Unassembled WGS sequence"/>
</dbReference>
<comment type="caution">
    <text evidence="1">The sequence shown here is derived from an EMBL/GenBank/DDBJ whole genome shotgun (WGS) entry which is preliminary data.</text>
</comment>
<dbReference type="EMBL" id="MCGO01000018">
    <property type="protein sequence ID" value="ORY45992.1"/>
    <property type="molecule type" value="Genomic_DNA"/>
</dbReference>
<accession>A0A1Y2CG61</accession>
<organism evidence="1 2">
    <name type="scientific">Rhizoclosmatium globosum</name>
    <dbReference type="NCBI Taxonomy" id="329046"/>
    <lineage>
        <taxon>Eukaryota</taxon>
        <taxon>Fungi</taxon>
        <taxon>Fungi incertae sedis</taxon>
        <taxon>Chytridiomycota</taxon>
        <taxon>Chytridiomycota incertae sedis</taxon>
        <taxon>Chytridiomycetes</taxon>
        <taxon>Chytridiales</taxon>
        <taxon>Chytriomycetaceae</taxon>
        <taxon>Rhizoclosmatium</taxon>
    </lineage>
</organism>
<name>A0A1Y2CG61_9FUNG</name>
<evidence type="ECO:0000313" key="1">
    <source>
        <dbReference type="EMBL" id="ORY45992.1"/>
    </source>
</evidence>
<dbReference type="AlphaFoldDB" id="A0A1Y2CG61"/>
<evidence type="ECO:0000313" key="2">
    <source>
        <dbReference type="Proteomes" id="UP000193642"/>
    </source>
</evidence>
<reference evidence="1 2" key="1">
    <citation type="submission" date="2016-07" db="EMBL/GenBank/DDBJ databases">
        <title>Pervasive Adenine N6-methylation of Active Genes in Fungi.</title>
        <authorList>
            <consortium name="DOE Joint Genome Institute"/>
            <person name="Mondo S.J."/>
            <person name="Dannebaum R.O."/>
            <person name="Kuo R.C."/>
            <person name="Labutti K."/>
            <person name="Haridas S."/>
            <person name="Kuo A."/>
            <person name="Salamov A."/>
            <person name="Ahrendt S.R."/>
            <person name="Lipzen A."/>
            <person name="Sullivan W."/>
            <person name="Andreopoulos W.B."/>
            <person name="Clum A."/>
            <person name="Lindquist E."/>
            <person name="Daum C."/>
            <person name="Ramamoorthy G.K."/>
            <person name="Gryganskyi A."/>
            <person name="Culley D."/>
            <person name="Magnuson J.K."/>
            <person name="James T.Y."/>
            <person name="O'Malley M.A."/>
            <person name="Stajich J.E."/>
            <person name="Spatafora J.W."/>
            <person name="Visel A."/>
            <person name="Grigoriev I.V."/>
        </authorList>
    </citation>
    <scope>NUCLEOTIDE SEQUENCE [LARGE SCALE GENOMIC DNA]</scope>
    <source>
        <strain evidence="1 2">JEL800</strain>
    </source>
</reference>
<sequence>MIVATNYTGGVFEKLYLNAFDCPGIPQPNATALACLAFSVKDFSTAENPILFETITSNIVWKDTTHCSGDFADRIQAVYGKPISDFEPPDVNVRFNLVTSFVESIWFDLTLSSDKTPIPVRRADEAFFCSLTYASTAVRYSGPLSILAENNPVCGANAPKLVWDPKVAQYTFGVVQYIDSQGSATFNIINPNGTSIATSSDLAAAYNVQTSAIIYKLINNVQFSLTVTANKDSPSADNSCVYEYHLFQVPETQGRSYSFYSVEAGEIPLLQNATISDGCIDTLYDIGAVTSAPGEFAFTNSTTSACGSGELQKRFARLYDEKKYSFTVRLLTAAVISVYVSDHPEMGNLNRGERRDGLQNTRYLFVDRNTLPKATSTIATTVSTVVPTSVSTTTVVATRASSAPLASNTVVTTSAAILTTTSSVVVVPTGYQTPNNNNYEGPSNYGGPAPATSLNPGLYRGNAAGKVGVIFSLLAGFLLS</sequence>
<keyword evidence="2" id="KW-1185">Reference proteome</keyword>